<sequence length="69" mass="7766">MYQRRSPSRSPPKACLPKIIRLLKLTKNDVKLLNLADSGPFIKAEKKLGSNKLLVFLKIMKGDARGVIF</sequence>
<gene>
    <name evidence="1" type="ORF">BpHYR1_043698</name>
</gene>
<organism evidence="1 2">
    <name type="scientific">Brachionus plicatilis</name>
    <name type="common">Marine rotifer</name>
    <name type="synonym">Brachionus muelleri</name>
    <dbReference type="NCBI Taxonomy" id="10195"/>
    <lineage>
        <taxon>Eukaryota</taxon>
        <taxon>Metazoa</taxon>
        <taxon>Spiralia</taxon>
        <taxon>Gnathifera</taxon>
        <taxon>Rotifera</taxon>
        <taxon>Eurotatoria</taxon>
        <taxon>Monogononta</taxon>
        <taxon>Pseudotrocha</taxon>
        <taxon>Ploima</taxon>
        <taxon>Brachionidae</taxon>
        <taxon>Brachionus</taxon>
    </lineage>
</organism>
<name>A0A3M7RN46_BRAPC</name>
<evidence type="ECO:0000313" key="1">
    <source>
        <dbReference type="EMBL" id="RNA24850.1"/>
    </source>
</evidence>
<protein>
    <submittedName>
        <fullName evidence="1">Uncharacterized protein</fullName>
    </submittedName>
</protein>
<dbReference type="AlphaFoldDB" id="A0A3M7RN46"/>
<dbReference type="EMBL" id="REGN01003039">
    <property type="protein sequence ID" value="RNA24850.1"/>
    <property type="molecule type" value="Genomic_DNA"/>
</dbReference>
<proteinExistence type="predicted"/>
<dbReference type="Proteomes" id="UP000276133">
    <property type="component" value="Unassembled WGS sequence"/>
</dbReference>
<evidence type="ECO:0000313" key="2">
    <source>
        <dbReference type="Proteomes" id="UP000276133"/>
    </source>
</evidence>
<reference evidence="1 2" key="1">
    <citation type="journal article" date="2018" name="Sci. Rep.">
        <title>Genomic signatures of local adaptation to the degree of environmental predictability in rotifers.</title>
        <authorList>
            <person name="Franch-Gras L."/>
            <person name="Hahn C."/>
            <person name="Garcia-Roger E.M."/>
            <person name="Carmona M.J."/>
            <person name="Serra M."/>
            <person name="Gomez A."/>
        </authorList>
    </citation>
    <scope>NUCLEOTIDE SEQUENCE [LARGE SCALE GENOMIC DNA]</scope>
    <source>
        <strain evidence="1">HYR1</strain>
    </source>
</reference>
<keyword evidence="2" id="KW-1185">Reference proteome</keyword>
<accession>A0A3M7RN46</accession>
<comment type="caution">
    <text evidence="1">The sequence shown here is derived from an EMBL/GenBank/DDBJ whole genome shotgun (WGS) entry which is preliminary data.</text>
</comment>